<dbReference type="CDD" id="cd03020">
    <property type="entry name" value="DsbA_DsbC_DsbG"/>
    <property type="match status" value="1"/>
</dbReference>
<keyword evidence="6 7" id="KW-0676">Redox-active center</keyword>
<evidence type="ECO:0000259" key="8">
    <source>
        <dbReference type="Pfam" id="PF10411"/>
    </source>
</evidence>
<keyword evidence="5" id="KW-1015">Disulfide bond</keyword>
<gene>
    <name evidence="10" type="ORF">SAMN02745193_01260</name>
</gene>
<comment type="function">
    <text evidence="7">Required for disulfide bond formation in some periplasmic proteins. Acts by transferring its disulfide bond to other proteins and is reduced in the process.</text>
</comment>
<organism evidence="10 11">
    <name type="scientific">Erythrobacter sanguineus</name>
    <dbReference type="NCBI Taxonomy" id="198312"/>
    <lineage>
        <taxon>Bacteria</taxon>
        <taxon>Pseudomonadati</taxon>
        <taxon>Pseudomonadota</taxon>
        <taxon>Alphaproteobacteria</taxon>
        <taxon>Sphingomonadales</taxon>
        <taxon>Erythrobacteraceae</taxon>
        <taxon>Erythrobacter/Porphyrobacter group</taxon>
        <taxon>Erythrobacter</taxon>
    </lineage>
</organism>
<dbReference type="PANTHER" id="PTHR35272">
    <property type="entry name" value="THIOL:DISULFIDE INTERCHANGE PROTEIN DSBC-RELATED"/>
    <property type="match status" value="1"/>
</dbReference>
<evidence type="ECO:0000256" key="2">
    <source>
        <dbReference type="ARBA" id="ARBA00009813"/>
    </source>
</evidence>
<keyword evidence="4 7" id="KW-0574">Periplasm</keyword>
<sequence>MNYLQHRPGLKARAAHITLAAASAAALLTSGVAILTAMPAQAAMTRDVFQALELRLPRTPIDAIDCKTFAPWCEVISGETLFYVDEAARYLFVGRLYDMEERRDVTAARLLDLNPDLLAAGAARAAGQAAAGRHEQGDRPEAAAPDRVDLTALPKAGAIRWGNPKGQRLVVFSDFQCGYCKRLAGELAKAGVLVEERPISIFGAASRRIAESVLCAPDPVRALHDAYAGKPIPNGATCKEARALEANQAFAKSNGFAGTPVIVRARDGAVLHGYRDAATLRRFAAAAPEVGQ</sequence>
<evidence type="ECO:0000313" key="10">
    <source>
        <dbReference type="EMBL" id="SHN55081.1"/>
    </source>
</evidence>
<feature type="chain" id="PRO_5011817447" description="Thiol:disulfide interchange protein" evidence="7">
    <location>
        <begin position="43"/>
        <end position="292"/>
    </location>
</feature>
<dbReference type="PANTHER" id="PTHR35272:SF3">
    <property type="entry name" value="THIOL:DISULFIDE INTERCHANGE PROTEIN DSBC"/>
    <property type="match status" value="1"/>
</dbReference>
<dbReference type="SUPFAM" id="SSF52833">
    <property type="entry name" value="Thioredoxin-like"/>
    <property type="match status" value="1"/>
</dbReference>
<dbReference type="GO" id="GO:0042597">
    <property type="term" value="C:periplasmic space"/>
    <property type="evidence" value="ECO:0007669"/>
    <property type="project" value="UniProtKB-SubCell"/>
</dbReference>
<dbReference type="SUPFAM" id="SSF54423">
    <property type="entry name" value="DsbC/DsbG N-terminal domain-like"/>
    <property type="match status" value="1"/>
</dbReference>
<keyword evidence="3 7" id="KW-0732">Signal</keyword>
<comment type="subcellular location">
    <subcellularLocation>
        <location evidence="1 7">Periplasm</location>
    </subcellularLocation>
</comment>
<keyword evidence="11" id="KW-1185">Reference proteome</keyword>
<evidence type="ECO:0000259" key="9">
    <source>
        <dbReference type="Pfam" id="PF13098"/>
    </source>
</evidence>
<dbReference type="InterPro" id="IPR033954">
    <property type="entry name" value="DiS-bond_Isoase_DsbC/G"/>
</dbReference>
<evidence type="ECO:0000256" key="7">
    <source>
        <dbReference type="RuleBase" id="RU364038"/>
    </source>
</evidence>
<name>A0A1M7S9D8_9SPHN</name>
<dbReference type="Pfam" id="PF10411">
    <property type="entry name" value="DsbC_N"/>
    <property type="match status" value="1"/>
</dbReference>
<dbReference type="InterPro" id="IPR009094">
    <property type="entry name" value="DiS-bond_isomerase_DsbC/G_N_sf"/>
</dbReference>
<dbReference type="InterPro" id="IPR036249">
    <property type="entry name" value="Thioredoxin-like_sf"/>
</dbReference>
<reference evidence="11" key="1">
    <citation type="submission" date="2016-12" db="EMBL/GenBank/DDBJ databases">
        <authorList>
            <person name="Varghese N."/>
            <person name="Submissions S."/>
        </authorList>
    </citation>
    <scope>NUCLEOTIDE SEQUENCE [LARGE SCALE GENOMIC DNA]</scope>
    <source>
        <strain evidence="11">DSM 11032</strain>
    </source>
</reference>
<feature type="signal peptide" evidence="7">
    <location>
        <begin position="1"/>
        <end position="42"/>
    </location>
</feature>
<evidence type="ECO:0000313" key="11">
    <source>
        <dbReference type="Proteomes" id="UP000184391"/>
    </source>
</evidence>
<dbReference type="InterPro" id="IPR012336">
    <property type="entry name" value="Thioredoxin-like_fold"/>
</dbReference>
<evidence type="ECO:0000256" key="5">
    <source>
        <dbReference type="ARBA" id="ARBA00023157"/>
    </source>
</evidence>
<dbReference type="OrthoDB" id="12976at2"/>
<feature type="domain" description="Thioredoxin-like fold" evidence="9">
    <location>
        <begin position="168"/>
        <end position="281"/>
    </location>
</feature>
<dbReference type="Pfam" id="PF13098">
    <property type="entry name" value="Thioredoxin_2"/>
    <property type="match status" value="1"/>
</dbReference>
<dbReference type="InterPro" id="IPR051470">
    <property type="entry name" value="Thiol:disulfide_interchange"/>
</dbReference>
<dbReference type="RefSeq" id="WP_072673813.1">
    <property type="nucleotide sequence ID" value="NZ_FRDF01000006.1"/>
</dbReference>
<accession>A0A1M7S9D8</accession>
<evidence type="ECO:0000256" key="6">
    <source>
        <dbReference type="ARBA" id="ARBA00023284"/>
    </source>
</evidence>
<dbReference type="Proteomes" id="UP000184391">
    <property type="component" value="Unassembled WGS sequence"/>
</dbReference>
<feature type="domain" description="Disulphide bond isomerase DsbC/G N-terminal" evidence="8">
    <location>
        <begin position="40"/>
        <end position="107"/>
    </location>
</feature>
<dbReference type="STRING" id="198312.SAMN02745193_01260"/>
<protein>
    <recommendedName>
        <fullName evidence="7">Thiol:disulfide interchange protein</fullName>
    </recommendedName>
</protein>
<dbReference type="AlphaFoldDB" id="A0A1M7S9D8"/>
<dbReference type="EMBL" id="FRDF01000006">
    <property type="protein sequence ID" value="SHN55081.1"/>
    <property type="molecule type" value="Genomic_DNA"/>
</dbReference>
<dbReference type="Gene3D" id="3.40.30.10">
    <property type="entry name" value="Glutaredoxin"/>
    <property type="match status" value="1"/>
</dbReference>
<dbReference type="Gene3D" id="3.10.450.70">
    <property type="entry name" value="Disulphide bond isomerase, DsbC/G, N-terminal"/>
    <property type="match status" value="1"/>
</dbReference>
<proteinExistence type="inferred from homology"/>
<comment type="similarity">
    <text evidence="2 7">Belongs to the thioredoxin family. DsbC subfamily.</text>
</comment>
<evidence type="ECO:0000256" key="3">
    <source>
        <dbReference type="ARBA" id="ARBA00022729"/>
    </source>
</evidence>
<dbReference type="InterPro" id="IPR018950">
    <property type="entry name" value="DiS-bond_isomerase_DsbC/G_N"/>
</dbReference>
<evidence type="ECO:0000256" key="1">
    <source>
        <dbReference type="ARBA" id="ARBA00004418"/>
    </source>
</evidence>
<evidence type="ECO:0000256" key="4">
    <source>
        <dbReference type="ARBA" id="ARBA00022764"/>
    </source>
</evidence>